<keyword evidence="4 6" id="KW-1133">Transmembrane helix</keyword>
<evidence type="ECO:0000256" key="3">
    <source>
        <dbReference type="ARBA" id="ARBA00022692"/>
    </source>
</evidence>
<protein>
    <submittedName>
        <fullName evidence="7">Prepilin peptidase-dependent protein</fullName>
    </submittedName>
</protein>
<dbReference type="EMBL" id="CP076838">
    <property type="protein sequence ID" value="QWW80384.1"/>
    <property type="molecule type" value="Genomic_DNA"/>
</dbReference>
<dbReference type="NCBIfam" id="NF007848">
    <property type="entry name" value="PRK10557.1"/>
    <property type="match status" value="1"/>
</dbReference>
<accession>A0ABX8JY53</accession>
<proteinExistence type="predicted"/>
<keyword evidence="5 6" id="KW-0472">Membrane</keyword>
<reference evidence="7 8" key="1">
    <citation type="submission" date="2021-06" db="EMBL/GenBank/DDBJ databases">
        <title>Leclercia pneumoniae sp. nov.</title>
        <authorList>
            <person name="Hoenemann M."/>
            <person name="Viehweger A."/>
            <person name="Dietze N."/>
        </authorList>
    </citation>
    <scope>NUCLEOTIDE SEQUENCE [LARGE SCALE GENOMIC DNA]</scope>
    <source>
        <strain evidence="8">49125</strain>
    </source>
</reference>
<evidence type="ECO:0000256" key="4">
    <source>
        <dbReference type="ARBA" id="ARBA00022989"/>
    </source>
</evidence>
<evidence type="ECO:0000313" key="7">
    <source>
        <dbReference type="EMBL" id="QWW80384.1"/>
    </source>
</evidence>
<evidence type="ECO:0000256" key="2">
    <source>
        <dbReference type="ARBA" id="ARBA00022481"/>
    </source>
</evidence>
<comment type="subcellular location">
    <subcellularLocation>
        <location evidence="1">Membrane</location>
        <topology evidence="1">Single-pass membrane protein</topology>
    </subcellularLocation>
</comment>
<dbReference type="PANTHER" id="PTHR39583:SF3">
    <property type="entry name" value="PREPILIN PEPTIDASE-DEPENDENT PROTEIN B"/>
    <property type="match status" value="1"/>
</dbReference>
<keyword evidence="3 6" id="KW-0812">Transmembrane</keyword>
<keyword evidence="2" id="KW-0488">Methylation</keyword>
<evidence type="ECO:0000256" key="5">
    <source>
        <dbReference type="ARBA" id="ARBA00023136"/>
    </source>
</evidence>
<feature type="transmembrane region" description="Helical" evidence="6">
    <location>
        <begin position="13"/>
        <end position="31"/>
    </location>
</feature>
<gene>
    <name evidence="7" type="ORF">KQ929_03760</name>
</gene>
<dbReference type="PIRSF" id="PIRSF004525">
    <property type="entry name" value="Pilin_peptidase-dep_B_prd"/>
    <property type="match status" value="1"/>
</dbReference>
<dbReference type="RefSeq" id="WP_040074205.1">
    <property type="nucleotide sequence ID" value="NZ_CP071383.1"/>
</dbReference>
<dbReference type="Proteomes" id="UP000683497">
    <property type="component" value="Chromosome"/>
</dbReference>
<keyword evidence="8" id="KW-1185">Reference proteome</keyword>
<organism evidence="7 8">
    <name type="scientific">Leclercia pneumoniae</name>
    <dbReference type="NCBI Taxonomy" id="2815358"/>
    <lineage>
        <taxon>Bacteria</taxon>
        <taxon>Pseudomonadati</taxon>
        <taxon>Pseudomonadota</taxon>
        <taxon>Gammaproteobacteria</taxon>
        <taxon>Enterobacterales</taxon>
        <taxon>Enterobacteriaceae</taxon>
        <taxon>Leclercia</taxon>
    </lineage>
</organism>
<evidence type="ECO:0000256" key="1">
    <source>
        <dbReference type="ARBA" id="ARBA00004167"/>
    </source>
</evidence>
<sequence length="187" mass="20247">MPLKQTGFSLTEVLIAMAISSLLLLSAVRFLPGLQRALQTETAQQEIEEEIGLRLAGIGKHLQRAGFCAGTCQGAALELSAQGECVIVQWDENSNGRWETTPQTAAEQTGFRLNAGALETLRGATSCRGKGWERITDPDRVTVVHFKVEKVQRAGFAPELTLALSAAFAGRQGRVFQAYHSVTGYNL</sequence>
<dbReference type="InterPro" id="IPR051621">
    <property type="entry name" value="T2SS_protein_J"/>
</dbReference>
<dbReference type="InterPro" id="IPR012902">
    <property type="entry name" value="N_methyl_site"/>
</dbReference>
<name>A0ABX8JY53_9ENTR</name>
<evidence type="ECO:0000313" key="8">
    <source>
        <dbReference type="Proteomes" id="UP000683497"/>
    </source>
</evidence>
<dbReference type="Pfam" id="PF07963">
    <property type="entry name" value="N_methyl"/>
    <property type="match status" value="1"/>
</dbReference>
<evidence type="ECO:0000256" key="6">
    <source>
        <dbReference type="SAM" id="Phobius"/>
    </source>
</evidence>
<dbReference type="NCBIfam" id="TIGR02532">
    <property type="entry name" value="IV_pilin_GFxxxE"/>
    <property type="match status" value="1"/>
</dbReference>
<dbReference type="InterPro" id="IPR016419">
    <property type="entry name" value="Prepilin_Pept-dep_B_prd"/>
</dbReference>
<dbReference type="PANTHER" id="PTHR39583">
    <property type="entry name" value="TYPE II SECRETION SYSTEM PROTEIN J-RELATED"/>
    <property type="match status" value="1"/>
</dbReference>